<accession>A0A8B6E1U4</accession>
<protein>
    <recommendedName>
        <fullName evidence="5">Secreted protein</fullName>
    </recommendedName>
</protein>
<evidence type="ECO:0000313" key="4">
    <source>
        <dbReference type="Proteomes" id="UP000596742"/>
    </source>
</evidence>
<organism evidence="3 4">
    <name type="scientific">Mytilus galloprovincialis</name>
    <name type="common">Mediterranean mussel</name>
    <dbReference type="NCBI Taxonomy" id="29158"/>
    <lineage>
        <taxon>Eukaryota</taxon>
        <taxon>Metazoa</taxon>
        <taxon>Spiralia</taxon>
        <taxon>Lophotrochozoa</taxon>
        <taxon>Mollusca</taxon>
        <taxon>Bivalvia</taxon>
        <taxon>Autobranchia</taxon>
        <taxon>Pteriomorphia</taxon>
        <taxon>Mytilida</taxon>
        <taxon>Mytiloidea</taxon>
        <taxon>Mytilidae</taxon>
        <taxon>Mytilinae</taxon>
        <taxon>Mytilus</taxon>
    </lineage>
</organism>
<gene>
    <name evidence="3" type="ORF">MGAL_10B002705</name>
</gene>
<dbReference type="AlphaFoldDB" id="A0A8B6E1U4"/>
<keyword evidence="2" id="KW-0732">Signal</keyword>
<keyword evidence="4" id="KW-1185">Reference proteome</keyword>
<sequence>MPVFLQFYITIVFYLSTFLTDVGDSLTDPVADDAPHGKEETHDGRNRKDVDNSLTIHVAGDVPHRKEETNDGRNRKGLSEVCNPYERFENALNTQRRSSETCVWSCFNLDYS</sequence>
<dbReference type="OrthoDB" id="10613553at2759"/>
<feature type="chain" id="PRO_5032812075" description="Secreted protein" evidence="2">
    <location>
        <begin position="28"/>
        <end position="112"/>
    </location>
</feature>
<reference evidence="3" key="1">
    <citation type="submission" date="2018-11" db="EMBL/GenBank/DDBJ databases">
        <authorList>
            <person name="Alioto T."/>
            <person name="Alioto T."/>
        </authorList>
    </citation>
    <scope>NUCLEOTIDE SEQUENCE</scope>
</reference>
<feature type="compositionally biased region" description="Basic and acidic residues" evidence="1">
    <location>
        <begin position="62"/>
        <end position="78"/>
    </location>
</feature>
<dbReference type="Proteomes" id="UP000596742">
    <property type="component" value="Unassembled WGS sequence"/>
</dbReference>
<feature type="region of interest" description="Disordered" evidence="1">
    <location>
        <begin position="28"/>
        <end position="78"/>
    </location>
</feature>
<name>A0A8B6E1U4_MYTGA</name>
<comment type="caution">
    <text evidence="3">The sequence shown here is derived from an EMBL/GenBank/DDBJ whole genome shotgun (WGS) entry which is preliminary data.</text>
</comment>
<proteinExistence type="predicted"/>
<evidence type="ECO:0000313" key="3">
    <source>
        <dbReference type="EMBL" id="VDI28343.1"/>
    </source>
</evidence>
<dbReference type="EMBL" id="UYJE01004477">
    <property type="protein sequence ID" value="VDI28343.1"/>
    <property type="molecule type" value="Genomic_DNA"/>
</dbReference>
<evidence type="ECO:0000256" key="1">
    <source>
        <dbReference type="SAM" id="MobiDB-lite"/>
    </source>
</evidence>
<feature type="compositionally biased region" description="Basic and acidic residues" evidence="1">
    <location>
        <begin position="33"/>
        <end position="51"/>
    </location>
</feature>
<evidence type="ECO:0000256" key="2">
    <source>
        <dbReference type="SAM" id="SignalP"/>
    </source>
</evidence>
<feature type="signal peptide" evidence="2">
    <location>
        <begin position="1"/>
        <end position="27"/>
    </location>
</feature>
<evidence type="ECO:0008006" key="5">
    <source>
        <dbReference type="Google" id="ProtNLM"/>
    </source>
</evidence>